<accession>A0A9P0A4L4</accession>
<protein>
    <submittedName>
        <fullName evidence="2">Uncharacterized protein</fullName>
    </submittedName>
</protein>
<feature type="region of interest" description="Disordered" evidence="1">
    <location>
        <begin position="1"/>
        <end position="32"/>
    </location>
</feature>
<dbReference type="Proteomes" id="UP001152759">
    <property type="component" value="Chromosome 2"/>
</dbReference>
<dbReference type="AlphaFoldDB" id="A0A9P0A4L4"/>
<sequence length="166" mass="18171">MDKSQNRQSELSTSDSSSKSTICQDEPPDKGRPVDLIKLDAFVNVLKHCEKLGDEKNCCTVTELQGEMKIIISSKNLEPCSIKYLKNKLLEHFKDEIISAESKGLLSPLKFTPTSVTSGDPKSQHAAVLLTAEPDKAGSLRVSVMGSPHCTLYFPPGLDERIGQLP</sequence>
<feature type="compositionally biased region" description="Low complexity" evidence="1">
    <location>
        <begin position="9"/>
        <end position="20"/>
    </location>
</feature>
<evidence type="ECO:0000256" key="1">
    <source>
        <dbReference type="SAM" id="MobiDB-lite"/>
    </source>
</evidence>
<name>A0A9P0A4L4_BEMTA</name>
<dbReference type="EMBL" id="OU963863">
    <property type="protein sequence ID" value="CAH0383828.1"/>
    <property type="molecule type" value="Genomic_DNA"/>
</dbReference>
<reference evidence="2" key="1">
    <citation type="submission" date="2021-12" db="EMBL/GenBank/DDBJ databases">
        <authorList>
            <person name="King R."/>
        </authorList>
    </citation>
    <scope>NUCLEOTIDE SEQUENCE</scope>
</reference>
<gene>
    <name evidence="2" type="ORF">BEMITA_LOCUS3236</name>
</gene>
<keyword evidence="3" id="KW-1185">Reference proteome</keyword>
<evidence type="ECO:0000313" key="3">
    <source>
        <dbReference type="Proteomes" id="UP001152759"/>
    </source>
</evidence>
<organism evidence="2 3">
    <name type="scientific">Bemisia tabaci</name>
    <name type="common">Sweetpotato whitefly</name>
    <name type="synonym">Aleurodes tabaci</name>
    <dbReference type="NCBI Taxonomy" id="7038"/>
    <lineage>
        <taxon>Eukaryota</taxon>
        <taxon>Metazoa</taxon>
        <taxon>Ecdysozoa</taxon>
        <taxon>Arthropoda</taxon>
        <taxon>Hexapoda</taxon>
        <taxon>Insecta</taxon>
        <taxon>Pterygota</taxon>
        <taxon>Neoptera</taxon>
        <taxon>Paraneoptera</taxon>
        <taxon>Hemiptera</taxon>
        <taxon>Sternorrhyncha</taxon>
        <taxon>Aleyrodoidea</taxon>
        <taxon>Aleyrodidae</taxon>
        <taxon>Aleyrodinae</taxon>
        <taxon>Bemisia</taxon>
    </lineage>
</organism>
<evidence type="ECO:0000313" key="2">
    <source>
        <dbReference type="EMBL" id="CAH0383828.1"/>
    </source>
</evidence>
<proteinExistence type="predicted"/>